<evidence type="ECO:0000313" key="2">
    <source>
        <dbReference type="EMBL" id="KAI6294885.1"/>
    </source>
</evidence>
<proteinExistence type="predicted"/>
<dbReference type="Proteomes" id="UP001059893">
    <property type="component" value="Unassembled WGS sequence"/>
</dbReference>
<feature type="compositionally biased region" description="Polar residues" evidence="1">
    <location>
        <begin position="84"/>
        <end position="97"/>
    </location>
</feature>
<feature type="compositionally biased region" description="Polar residues" evidence="1">
    <location>
        <begin position="142"/>
        <end position="151"/>
    </location>
</feature>
<reference evidence="2" key="1">
    <citation type="submission" date="2021-01" db="EMBL/GenBank/DDBJ databases">
        <title>Deciphering the adaptive evolutionary patterns associated with biogeogrpahic diversity in the finger millet blast pathogen Magnaporthe oryzae in Eastern Africa.</title>
        <authorList>
            <person name="Onyema G."/>
            <person name="Shittu T.A."/>
            <person name="Dodsworth S."/>
            <person name="Devilliers S."/>
            <person name="Muthumeenakshi S."/>
            <person name="Sreenivasaprasad S."/>
        </authorList>
    </citation>
    <scope>NUCLEOTIDE SEQUENCE</scope>
    <source>
        <strain evidence="2">D15/s37</strain>
    </source>
</reference>
<protein>
    <submittedName>
        <fullName evidence="2">Uncharacterized protein</fullName>
    </submittedName>
</protein>
<keyword evidence="3" id="KW-1185">Reference proteome</keyword>
<evidence type="ECO:0000256" key="1">
    <source>
        <dbReference type="SAM" id="MobiDB-lite"/>
    </source>
</evidence>
<evidence type="ECO:0000313" key="3">
    <source>
        <dbReference type="Proteomes" id="UP001059893"/>
    </source>
</evidence>
<organism evidence="2 3">
    <name type="scientific">Pyricularia grisea</name>
    <name type="common">Crabgrass-specific blast fungus</name>
    <name type="synonym">Magnaporthe grisea</name>
    <dbReference type="NCBI Taxonomy" id="148305"/>
    <lineage>
        <taxon>Eukaryota</taxon>
        <taxon>Fungi</taxon>
        <taxon>Dikarya</taxon>
        <taxon>Ascomycota</taxon>
        <taxon>Pezizomycotina</taxon>
        <taxon>Sordariomycetes</taxon>
        <taxon>Sordariomycetidae</taxon>
        <taxon>Magnaporthales</taxon>
        <taxon>Pyriculariaceae</taxon>
        <taxon>Pyricularia</taxon>
    </lineage>
</organism>
<gene>
    <name evidence="2" type="ORF">MCOR33_008089</name>
</gene>
<dbReference type="EMBL" id="JABSND010000183">
    <property type="protein sequence ID" value="KAI6294885.1"/>
    <property type="molecule type" value="Genomic_DNA"/>
</dbReference>
<feature type="region of interest" description="Disordered" evidence="1">
    <location>
        <begin position="1"/>
        <end position="29"/>
    </location>
</feature>
<sequence length="193" mass="21620">MPKPLFELAPEWGEQPRKAPPSPAKSDLRRVTEGFRLKEMGPLPANLYRRPFRKGWVWPQASSLSRGFASRCPDPRPRQVPGAASTNRGQKEQQFQPTGDLPPLQTTPIYPNLKKAASTADLPMEPLRSGRSTVGYFPADARSSTNYSSGSLIRFAERSPISPLEPISEVQSVMRSQFKKLNWADKQKKSDQD</sequence>
<comment type="caution">
    <text evidence="2">The sequence shown here is derived from an EMBL/GenBank/DDBJ whole genome shotgun (WGS) entry which is preliminary data.</text>
</comment>
<accession>A0ABQ8NCF7</accession>
<name>A0ABQ8NCF7_PYRGI</name>
<feature type="region of interest" description="Disordered" evidence="1">
    <location>
        <begin position="65"/>
        <end position="151"/>
    </location>
</feature>